<dbReference type="HOGENOM" id="CLU_002865_2_6_1"/>
<dbReference type="AlphaFoldDB" id="A0A060SR54"/>
<keyword evidence="3" id="KW-0285">Flavoprotein</keyword>
<evidence type="ECO:0000256" key="3">
    <source>
        <dbReference type="ARBA" id="ARBA00022630"/>
    </source>
</evidence>
<evidence type="ECO:0000256" key="6">
    <source>
        <dbReference type="ARBA" id="ARBA00023002"/>
    </source>
</evidence>
<comment type="similarity">
    <text evidence="2">Belongs to the GMC oxidoreductase family.</text>
</comment>
<keyword evidence="4" id="KW-0732">Signal</keyword>
<evidence type="ECO:0000256" key="4">
    <source>
        <dbReference type="ARBA" id="ARBA00022729"/>
    </source>
</evidence>
<dbReference type="PANTHER" id="PTHR11552">
    <property type="entry name" value="GLUCOSE-METHANOL-CHOLINE GMC OXIDOREDUCTASE"/>
    <property type="match status" value="1"/>
</dbReference>
<keyword evidence="5" id="KW-0274">FAD</keyword>
<protein>
    <recommendedName>
        <fullName evidence="7">Glucose-methanol-choline oxidoreductase C-terminal domain-containing protein</fullName>
    </recommendedName>
</protein>
<keyword evidence="6" id="KW-0560">Oxidoreductase</keyword>
<dbReference type="GO" id="GO:0050660">
    <property type="term" value="F:flavin adenine dinucleotide binding"/>
    <property type="evidence" value="ECO:0007669"/>
    <property type="project" value="InterPro"/>
</dbReference>
<dbReference type="InterPro" id="IPR036188">
    <property type="entry name" value="FAD/NAD-bd_sf"/>
</dbReference>
<dbReference type="InterPro" id="IPR012132">
    <property type="entry name" value="GMC_OxRdtase"/>
</dbReference>
<dbReference type="Proteomes" id="UP000029665">
    <property type="component" value="Unassembled WGS sequence"/>
</dbReference>
<gene>
    <name evidence="8" type="ORF">BN946_scf184986.g4</name>
</gene>
<feature type="domain" description="Glucose-methanol-choline oxidoreductase C-terminal" evidence="7">
    <location>
        <begin position="2"/>
        <end position="88"/>
    </location>
</feature>
<evidence type="ECO:0000256" key="1">
    <source>
        <dbReference type="ARBA" id="ARBA00001974"/>
    </source>
</evidence>
<organism evidence="8 9">
    <name type="scientific">Pycnoporus cinnabarinus</name>
    <name type="common">Cinnabar-red polypore</name>
    <name type="synonym">Trametes cinnabarina</name>
    <dbReference type="NCBI Taxonomy" id="5643"/>
    <lineage>
        <taxon>Eukaryota</taxon>
        <taxon>Fungi</taxon>
        <taxon>Dikarya</taxon>
        <taxon>Basidiomycota</taxon>
        <taxon>Agaricomycotina</taxon>
        <taxon>Agaricomycetes</taxon>
        <taxon>Polyporales</taxon>
        <taxon>Polyporaceae</taxon>
        <taxon>Trametes</taxon>
    </lineage>
</organism>
<proteinExistence type="inferred from homology"/>
<dbReference type="OMA" id="WIRATTW"/>
<dbReference type="Pfam" id="PF05199">
    <property type="entry name" value="GMC_oxred_C"/>
    <property type="match status" value="1"/>
</dbReference>
<evidence type="ECO:0000259" key="7">
    <source>
        <dbReference type="Pfam" id="PF05199"/>
    </source>
</evidence>
<sequence length="106" mass="11473">MVKFTRNLRNISSLKEMTTEELNPGPDVQSDEEITDTASSCSMLLKATNGVVDPELKVYDMTNLHIMDLSVVPLHFAAHPQATVYAIAEQAADIICGNFQAAGSSC</sequence>
<reference evidence="8" key="1">
    <citation type="submission" date="2014-01" db="EMBL/GenBank/DDBJ databases">
        <title>The genome of the white-rot fungus Pycnoporus cinnabarinus: a basidiomycete model with a versatile arsenal for lignocellulosic biomass breakdown.</title>
        <authorList>
            <person name="Levasseur A."/>
            <person name="Lomascolo A."/>
            <person name="Ruiz-Duenas F.J."/>
            <person name="Uzan E."/>
            <person name="Piumi F."/>
            <person name="Kues U."/>
            <person name="Ram A.F.J."/>
            <person name="Murat C."/>
            <person name="Haon M."/>
            <person name="Benoit I."/>
            <person name="Arfi Y."/>
            <person name="Chevret D."/>
            <person name="Drula E."/>
            <person name="Kwon M.J."/>
            <person name="Gouret P."/>
            <person name="Lesage-Meessen L."/>
            <person name="Lombard V."/>
            <person name="Mariette J."/>
            <person name="Noirot C."/>
            <person name="Park J."/>
            <person name="Patyshakuliyeva A."/>
            <person name="Wieneger R.A.B."/>
            <person name="Wosten H.A.B."/>
            <person name="Martin F."/>
            <person name="Coutinho P.M."/>
            <person name="de Vries R."/>
            <person name="Martinez A.T."/>
            <person name="Klopp C."/>
            <person name="Pontarotti P."/>
            <person name="Henrissat B."/>
            <person name="Record E."/>
        </authorList>
    </citation>
    <scope>NUCLEOTIDE SEQUENCE [LARGE SCALE GENOMIC DNA]</scope>
    <source>
        <strain evidence="8">BRFM137</strain>
    </source>
</reference>
<dbReference type="PANTHER" id="PTHR11552:SF201">
    <property type="entry name" value="GLUCOSE-METHANOL-CHOLINE OXIDOREDUCTASE N-TERMINAL DOMAIN-CONTAINING PROTEIN"/>
    <property type="match status" value="1"/>
</dbReference>
<dbReference type="Gene3D" id="3.50.50.60">
    <property type="entry name" value="FAD/NAD(P)-binding domain"/>
    <property type="match status" value="1"/>
</dbReference>
<dbReference type="SUPFAM" id="SSF51905">
    <property type="entry name" value="FAD/NAD(P)-binding domain"/>
    <property type="match status" value="1"/>
</dbReference>
<dbReference type="OrthoDB" id="269227at2759"/>
<keyword evidence="9" id="KW-1185">Reference proteome</keyword>
<evidence type="ECO:0000256" key="2">
    <source>
        <dbReference type="ARBA" id="ARBA00010790"/>
    </source>
</evidence>
<evidence type="ECO:0000313" key="8">
    <source>
        <dbReference type="EMBL" id="CDO76651.1"/>
    </source>
</evidence>
<name>A0A060SR54_PYCCI</name>
<dbReference type="InterPro" id="IPR007867">
    <property type="entry name" value="GMC_OxRtase_C"/>
</dbReference>
<dbReference type="EMBL" id="CCBP010000393">
    <property type="protein sequence ID" value="CDO76651.1"/>
    <property type="molecule type" value="Genomic_DNA"/>
</dbReference>
<dbReference type="STRING" id="5643.A0A060SR54"/>
<comment type="caution">
    <text evidence="8">The sequence shown here is derived from an EMBL/GenBank/DDBJ whole genome shotgun (WGS) entry which is preliminary data.</text>
</comment>
<comment type="cofactor">
    <cofactor evidence="1">
        <name>FAD</name>
        <dbReference type="ChEBI" id="CHEBI:57692"/>
    </cofactor>
</comment>
<accession>A0A060SR54</accession>
<evidence type="ECO:0000256" key="5">
    <source>
        <dbReference type="ARBA" id="ARBA00022827"/>
    </source>
</evidence>
<evidence type="ECO:0000313" key="9">
    <source>
        <dbReference type="Proteomes" id="UP000029665"/>
    </source>
</evidence>
<dbReference type="GO" id="GO:0016614">
    <property type="term" value="F:oxidoreductase activity, acting on CH-OH group of donors"/>
    <property type="evidence" value="ECO:0007669"/>
    <property type="project" value="InterPro"/>
</dbReference>